<dbReference type="PANTHER" id="PTHR35562">
    <property type="entry name" value="DNA ENDONUCLEASE SMRA-RELATED"/>
    <property type="match status" value="1"/>
</dbReference>
<protein>
    <submittedName>
        <fullName evidence="3">Smr/MutS family protein</fullName>
    </submittedName>
</protein>
<sequence>MNKRRKETLTDEDKRLWRQIAQTVVPMHPLMPEVAPPASSSEAVGQQQEPPVRDLVLLPNPPQPPAPAKKKPKPKPLVPGEMVDIDASTSKRFAKGNMAIDARLDLHGMGAEAAYLALRGFITGEYTRGSRCLLVITGKGGGGPKPWIDRLGEDRGILRRSLPHWLNEPATRARVLAVTAAKGHHGGAGAFYILLKRRREDER</sequence>
<comment type="caution">
    <text evidence="3">The sequence shown here is derived from an EMBL/GenBank/DDBJ whole genome shotgun (WGS) entry which is preliminary data.</text>
</comment>
<evidence type="ECO:0000256" key="1">
    <source>
        <dbReference type="SAM" id="MobiDB-lite"/>
    </source>
</evidence>
<organism evidence="3 4">
    <name type="scientific">Lacibacterium aquatile</name>
    <dbReference type="NCBI Taxonomy" id="1168082"/>
    <lineage>
        <taxon>Bacteria</taxon>
        <taxon>Pseudomonadati</taxon>
        <taxon>Pseudomonadota</taxon>
        <taxon>Alphaproteobacteria</taxon>
        <taxon>Rhodospirillales</taxon>
        <taxon>Rhodospirillaceae</taxon>
    </lineage>
</organism>
<gene>
    <name evidence="3" type="ORF">ACFSM5_02450</name>
</gene>
<dbReference type="Gene3D" id="3.30.1370.110">
    <property type="match status" value="1"/>
</dbReference>
<dbReference type="PANTHER" id="PTHR35562:SF2">
    <property type="entry name" value="DNA ENDONUCLEASE SMRA-RELATED"/>
    <property type="match status" value="1"/>
</dbReference>
<dbReference type="SUPFAM" id="SSF160443">
    <property type="entry name" value="SMR domain-like"/>
    <property type="match status" value="1"/>
</dbReference>
<feature type="domain" description="Smr" evidence="2">
    <location>
        <begin position="104"/>
        <end position="196"/>
    </location>
</feature>
<keyword evidence="4" id="KW-1185">Reference proteome</keyword>
<dbReference type="EMBL" id="JBHUIP010000003">
    <property type="protein sequence ID" value="MFD2261731.1"/>
    <property type="molecule type" value="Genomic_DNA"/>
</dbReference>
<dbReference type="RefSeq" id="WP_379874647.1">
    <property type="nucleotide sequence ID" value="NZ_JBHUIP010000003.1"/>
</dbReference>
<dbReference type="PROSITE" id="PS50828">
    <property type="entry name" value="SMR"/>
    <property type="match status" value="1"/>
</dbReference>
<evidence type="ECO:0000259" key="2">
    <source>
        <dbReference type="PROSITE" id="PS50828"/>
    </source>
</evidence>
<dbReference type="InterPro" id="IPR036063">
    <property type="entry name" value="Smr_dom_sf"/>
</dbReference>
<evidence type="ECO:0000313" key="3">
    <source>
        <dbReference type="EMBL" id="MFD2261731.1"/>
    </source>
</evidence>
<dbReference type="Pfam" id="PF01713">
    <property type="entry name" value="Smr"/>
    <property type="match status" value="1"/>
</dbReference>
<accession>A0ABW5DMK4</accession>
<evidence type="ECO:0000313" key="4">
    <source>
        <dbReference type="Proteomes" id="UP001597295"/>
    </source>
</evidence>
<feature type="compositionally biased region" description="Polar residues" evidence="1">
    <location>
        <begin position="38"/>
        <end position="49"/>
    </location>
</feature>
<name>A0ABW5DMK4_9PROT</name>
<reference evidence="4" key="1">
    <citation type="journal article" date="2019" name="Int. J. Syst. Evol. Microbiol.">
        <title>The Global Catalogue of Microorganisms (GCM) 10K type strain sequencing project: providing services to taxonomists for standard genome sequencing and annotation.</title>
        <authorList>
            <consortium name="The Broad Institute Genomics Platform"/>
            <consortium name="The Broad Institute Genome Sequencing Center for Infectious Disease"/>
            <person name="Wu L."/>
            <person name="Ma J."/>
        </authorList>
    </citation>
    <scope>NUCLEOTIDE SEQUENCE [LARGE SCALE GENOMIC DNA]</scope>
    <source>
        <strain evidence="4">CGMCC 1.19062</strain>
    </source>
</reference>
<proteinExistence type="predicted"/>
<dbReference type="InterPro" id="IPR002625">
    <property type="entry name" value="Smr_dom"/>
</dbReference>
<feature type="region of interest" description="Disordered" evidence="1">
    <location>
        <begin position="26"/>
        <end position="78"/>
    </location>
</feature>
<dbReference type="Proteomes" id="UP001597295">
    <property type="component" value="Unassembled WGS sequence"/>
</dbReference>